<dbReference type="Pfam" id="PF12640">
    <property type="entry name" value="UPF0489"/>
    <property type="match status" value="1"/>
</dbReference>
<name>A0ABQ7QZL8_PLUXY</name>
<keyword evidence="2" id="KW-0175">Coiled coil</keyword>
<accession>A0ABQ7QZL8</accession>
<comment type="similarity">
    <text evidence="1">Belongs to the UPF0489 family.</text>
</comment>
<dbReference type="Proteomes" id="UP000823941">
    <property type="component" value="Chromosome 5"/>
</dbReference>
<dbReference type="InterPro" id="IPR024131">
    <property type="entry name" value="UPF0489"/>
</dbReference>
<evidence type="ECO:0000313" key="4">
    <source>
        <dbReference type="Proteomes" id="UP000823941"/>
    </source>
</evidence>
<evidence type="ECO:0000256" key="2">
    <source>
        <dbReference type="SAM" id="Coils"/>
    </source>
</evidence>
<reference evidence="3 4" key="1">
    <citation type="submission" date="2021-06" db="EMBL/GenBank/DDBJ databases">
        <title>A haploid diamondback moth (Plutella xylostella L.) genome assembly resolves 31 chromosomes and identifies a diamide resistance mutation.</title>
        <authorList>
            <person name="Ward C.M."/>
            <person name="Perry K.D."/>
            <person name="Baker G."/>
            <person name="Powis K."/>
            <person name="Heckel D.G."/>
            <person name="Baxter S.W."/>
        </authorList>
    </citation>
    <scope>NUCLEOTIDE SEQUENCE [LARGE SCALE GENOMIC DNA]</scope>
    <source>
        <strain evidence="3 4">LV</strain>
        <tissue evidence="3">Single pupa</tissue>
    </source>
</reference>
<evidence type="ECO:0000256" key="1">
    <source>
        <dbReference type="ARBA" id="ARBA00007099"/>
    </source>
</evidence>
<keyword evidence="4" id="KW-1185">Reference proteome</keyword>
<dbReference type="PANTHER" id="PTHR13225">
    <property type="entry name" value="MISEXPRESSION SUPPRESSOR OF RAS 6"/>
    <property type="match status" value="1"/>
</dbReference>
<protein>
    <submittedName>
        <fullName evidence="3">Uncharacterized protein</fullName>
    </submittedName>
</protein>
<feature type="coiled-coil region" evidence="2">
    <location>
        <begin position="232"/>
        <end position="259"/>
    </location>
</feature>
<proteinExistence type="inferred from homology"/>
<comment type="caution">
    <text evidence="3">The sequence shown here is derived from an EMBL/GenBank/DDBJ whole genome shotgun (WGS) entry which is preliminary data.</text>
</comment>
<gene>
    <name evidence="3" type="ORF">JYU34_003279</name>
</gene>
<organism evidence="3 4">
    <name type="scientific">Plutella xylostella</name>
    <name type="common">Diamondback moth</name>
    <name type="synonym">Plutella maculipennis</name>
    <dbReference type="NCBI Taxonomy" id="51655"/>
    <lineage>
        <taxon>Eukaryota</taxon>
        <taxon>Metazoa</taxon>
        <taxon>Ecdysozoa</taxon>
        <taxon>Arthropoda</taxon>
        <taxon>Hexapoda</taxon>
        <taxon>Insecta</taxon>
        <taxon>Pterygota</taxon>
        <taxon>Neoptera</taxon>
        <taxon>Endopterygota</taxon>
        <taxon>Lepidoptera</taxon>
        <taxon>Glossata</taxon>
        <taxon>Ditrysia</taxon>
        <taxon>Yponomeutoidea</taxon>
        <taxon>Plutellidae</taxon>
        <taxon>Plutella</taxon>
    </lineage>
</organism>
<dbReference type="PANTHER" id="PTHR13225:SF3">
    <property type="entry name" value="UPF0489 PROTEIN C5ORF22"/>
    <property type="match status" value="1"/>
</dbReference>
<sequence length="391" mass="44240">MSNTNNSNNAGDVIPYLKQFKRIPIYVVEEHNDALQFIYSAIGGKKLPVEGNTIVHLDSHPDLLVSRTLRGSDARSGRAVLPLLDIENWILPAVAAGHIGRVVWLRPPWAKQLADGTRVITIGDDKDTGLVRVDSAEPYYLSDALYSKELVETKQFTLTVAELGDPDCERENEEDHTIETTKLLEITQPYVLDIDLDFFSTGNPFLSVFESIGLYDLLEPIFSFEVPENDDVETVKRVIRNREQQLQELESLFQFLEENDSLDKWPGVKTDLFMEVSDLVEVVRGEAARLGVAPDWWAVFTAGCTRDQDGLPCHVSTYQQIQSLVTRSLRPLLRALPPPVLITIARSTDDGYCPPDQVDDIQSLVVHELKEAYETEEPNYYYLSKRNEEDE</sequence>
<evidence type="ECO:0000313" key="3">
    <source>
        <dbReference type="EMBL" id="KAG7310493.1"/>
    </source>
</evidence>
<dbReference type="EMBL" id="JAHIBW010000005">
    <property type="protein sequence ID" value="KAG7310493.1"/>
    <property type="molecule type" value="Genomic_DNA"/>
</dbReference>